<proteinExistence type="predicted"/>
<name>A0A6A6ANI9_9PLEO</name>
<keyword evidence="2" id="KW-1185">Reference proteome</keyword>
<dbReference type="Proteomes" id="UP000799771">
    <property type="component" value="Unassembled WGS sequence"/>
</dbReference>
<organism evidence="1 2">
    <name type="scientific">Dothidotthia symphoricarpi CBS 119687</name>
    <dbReference type="NCBI Taxonomy" id="1392245"/>
    <lineage>
        <taxon>Eukaryota</taxon>
        <taxon>Fungi</taxon>
        <taxon>Dikarya</taxon>
        <taxon>Ascomycota</taxon>
        <taxon>Pezizomycotina</taxon>
        <taxon>Dothideomycetes</taxon>
        <taxon>Pleosporomycetidae</taxon>
        <taxon>Pleosporales</taxon>
        <taxon>Dothidotthiaceae</taxon>
        <taxon>Dothidotthia</taxon>
    </lineage>
</organism>
<reference evidence="1" key="1">
    <citation type="journal article" date="2020" name="Stud. Mycol.">
        <title>101 Dothideomycetes genomes: a test case for predicting lifestyles and emergence of pathogens.</title>
        <authorList>
            <person name="Haridas S."/>
            <person name="Albert R."/>
            <person name="Binder M."/>
            <person name="Bloem J."/>
            <person name="Labutti K."/>
            <person name="Salamov A."/>
            <person name="Andreopoulos B."/>
            <person name="Baker S."/>
            <person name="Barry K."/>
            <person name="Bills G."/>
            <person name="Bluhm B."/>
            <person name="Cannon C."/>
            <person name="Castanera R."/>
            <person name="Culley D."/>
            <person name="Daum C."/>
            <person name="Ezra D."/>
            <person name="Gonzalez J."/>
            <person name="Henrissat B."/>
            <person name="Kuo A."/>
            <person name="Liang C."/>
            <person name="Lipzen A."/>
            <person name="Lutzoni F."/>
            <person name="Magnuson J."/>
            <person name="Mondo S."/>
            <person name="Nolan M."/>
            <person name="Ohm R."/>
            <person name="Pangilinan J."/>
            <person name="Park H.-J."/>
            <person name="Ramirez L."/>
            <person name="Alfaro M."/>
            <person name="Sun H."/>
            <person name="Tritt A."/>
            <person name="Yoshinaga Y."/>
            <person name="Zwiers L.-H."/>
            <person name="Turgeon B."/>
            <person name="Goodwin S."/>
            <person name="Spatafora J."/>
            <person name="Crous P."/>
            <person name="Grigoriev I."/>
        </authorList>
    </citation>
    <scope>NUCLEOTIDE SEQUENCE</scope>
    <source>
        <strain evidence="1">CBS 119687</strain>
    </source>
</reference>
<evidence type="ECO:0000313" key="2">
    <source>
        <dbReference type="Proteomes" id="UP000799771"/>
    </source>
</evidence>
<sequence length="179" mass="19838">MTNPFHRPPNPQLTARIANIRTILAEIKTSSSIRETLILLGQKGGRHCASCSPHNTPGACGPTCALLRPTSREYLAVPAWATVVYADVETYSKLVEDMDRCAGVPKAAKVREWEETAEKLRRSAMSRNECKAEDWGGNVKMLDPNAVLTPDWRFEGHWGLGQGLEEEVAPEDPRVNPFL</sequence>
<dbReference type="RefSeq" id="XP_033527866.1">
    <property type="nucleotide sequence ID" value="XM_033666466.1"/>
</dbReference>
<dbReference type="AlphaFoldDB" id="A0A6A6ANI9"/>
<evidence type="ECO:0000313" key="1">
    <source>
        <dbReference type="EMBL" id="KAF2133479.1"/>
    </source>
</evidence>
<dbReference type="GeneID" id="54406898"/>
<accession>A0A6A6ANI9</accession>
<dbReference type="EMBL" id="ML977499">
    <property type="protein sequence ID" value="KAF2133479.1"/>
    <property type="molecule type" value="Genomic_DNA"/>
</dbReference>
<protein>
    <submittedName>
        <fullName evidence="1">Uncharacterized protein</fullName>
    </submittedName>
</protein>
<gene>
    <name evidence="1" type="ORF">P153DRAFT_353829</name>
</gene>